<protein>
    <submittedName>
        <fullName evidence="1">Uncharacterized protein</fullName>
    </submittedName>
</protein>
<keyword evidence="2" id="KW-1185">Reference proteome</keyword>
<dbReference type="RefSeq" id="WP_144009359.1">
    <property type="nucleotide sequence ID" value="NZ_FWYB01000001.1"/>
</dbReference>
<dbReference type="OrthoDB" id="1493858at2"/>
<dbReference type="AlphaFoldDB" id="A0A1W2A1H0"/>
<proteinExistence type="predicted"/>
<evidence type="ECO:0000313" key="1">
    <source>
        <dbReference type="EMBL" id="SMC54271.1"/>
    </source>
</evidence>
<evidence type="ECO:0000313" key="2">
    <source>
        <dbReference type="Proteomes" id="UP000192678"/>
    </source>
</evidence>
<reference evidence="1 2" key="1">
    <citation type="submission" date="2017-04" db="EMBL/GenBank/DDBJ databases">
        <authorList>
            <person name="Afonso C.L."/>
            <person name="Miller P.J."/>
            <person name="Scott M.A."/>
            <person name="Spackman E."/>
            <person name="Goraichik I."/>
            <person name="Dimitrov K.M."/>
            <person name="Suarez D.L."/>
            <person name="Swayne D.E."/>
        </authorList>
    </citation>
    <scope>NUCLEOTIDE SEQUENCE [LARGE SCALE GENOMIC DNA]</scope>
    <source>
        <strain evidence="1 2">DSM 19625</strain>
    </source>
</reference>
<dbReference type="Proteomes" id="UP000192678">
    <property type="component" value="Unassembled WGS sequence"/>
</dbReference>
<sequence length="99" mass="11440">MKVWQLLVCLENEDNIFEQYFPNIELPDDGRNEIDNSVVISALSQSTKRLYVDPINYLRFYVENNNSDPVVTVYSILEAYNNFGGDAITEVFDYGSYPL</sequence>
<dbReference type="EMBL" id="FWYB01000001">
    <property type="protein sequence ID" value="SMC54271.1"/>
    <property type="molecule type" value="Genomic_DNA"/>
</dbReference>
<name>A0A1W2A1H0_9SPHI</name>
<organism evidence="1 2">
    <name type="scientific">Pedobacter nyackensis</name>
    <dbReference type="NCBI Taxonomy" id="475255"/>
    <lineage>
        <taxon>Bacteria</taxon>
        <taxon>Pseudomonadati</taxon>
        <taxon>Bacteroidota</taxon>
        <taxon>Sphingobacteriia</taxon>
        <taxon>Sphingobacteriales</taxon>
        <taxon>Sphingobacteriaceae</taxon>
        <taxon>Pedobacter</taxon>
    </lineage>
</organism>
<accession>A0A1W2A1H0</accession>
<dbReference type="STRING" id="475255.SAMN04488101_101232"/>
<gene>
    <name evidence="1" type="ORF">SAMN04488101_101232</name>
</gene>